<evidence type="ECO:0000313" key="3">
    <source>
        <dbReference type="EMBL" id="EJK54711.1"/>
    </source>
</evidence>
<dbReference type="AlphaFoldDB" id="K0S0Z9"/>
<evidence type="ECO:0000256" key="2">
    <source>
        <dbReference type="SAM" id="MobiDB-lite"/>
    </source>
</evidence>
<accession>K0S0Z9</accession>
<name>K0S0Z9_THAOC</name>
<organism evidence="3 4">
    <name type="scientific">Thalassiosira oceanica</name>
    <name type="common">Marine diatom</name>
    <dbReference type="NCBI Taxonomy" id="159749"/>
    <lineage>
        <taxon>Eukaryota</taxon>
        <taxon>Sar</taxon>
        <taxon>Stramenopiles</taxon>
        <taxon>Ochrophyta</taxon>
        <taxon>Bacillariophyta</taxon>
        <taxon>Coscinodiscophyceae</taxon>
        <taxon>Thalassiosirophycidae</taxon>
        <taxon>Thalassiosirales</taxon>
        <taxon>Thalassiosiraceae</taxon>
        <taxon>Thalassiosira</taxon>
    </lineage>
</organism>
<feature type="compositionally biased region" description="Basic and acidic residues" evidence="2">
    <location>
        <begin position="37"/>
        <end position="48"/>
    </location>
</feature>
<evidence type="ECO:0000256" key="1">
    <source>
        <dbReference type="SAM" id="Coils"/>
    </source>
</evidence>
<comment type="caution">
    <text evidence="3">The sequence shown here is derived from an EMBL/GenBank/DDBJ whole genome shotgun (WGS) entry which is preliminary data.</text>
</comment>
<feature type="region of interest" description="Disordered" evidence="2">
    <location>
        <begin position="1"/>
        <end position="118"/>
    </location>
</feature>
<dbReference type="Proteomes" id="UP000266841">
    <property type="component" value="Unassembled WGS sequence"/>
</dbReference>
<feature type="compositionally biased region" description="Low complexity" evidence="2">
    <location>
        <begin position="265"/>
        <end position="307"/>
    </location>
</feature>
<feature type="compositionally biased region" description="Basic and acidic residues" evidence="2">
    <location>
        <begin position="238"/>
        <end position="250"/>
    </location>
</feature>
<gene>
    <name evidence="3" type="ORF">THAOC_25640</name>
</gene>
<keyword evidence="4" id="KW-1185">Reference proteome</keyword>
<feature type="compositionally biased region" description="Acidic residues" evidence="2">
    <location>
        <begin position="49"/>
        <end position="58"/>
    </location>
</feature>
<feature type="compositionally biased region" description="Low complexity" evidence="2">
    <location>
        <begin position="19"/>
        <end position="30"/>
    </location>
</feature>
<proteinExistence type="predicted"/>
<evidence type="ECO:0000313" key="4">
    <source>
        <dbReference type="Proteomes" id="UP000266841"/>
    </source>
</evidence>
<feature type="compositionally biased region" description="Polar residues" evidence="2">
    <location>
        <begin position="1"/>
        <end position="11"/>
    </location>
</feature>
<feature type="compositionally biased region" description="Basic and acidic residues" evidence="2">
    <location>
        <begin position="203"/>
        <end position="218"/>
    </location>
</feature>
<sequence length="307" mass="33278">MVVTRASSSAAETVDLTFSSDSESIEVIEVNGSSEGENERNSASKSIEEVIEVNDSSDSEDKVAIPPPASAAVSFDNGSDTEDNAEDDNQKRKASAAAAASSSCKRRSAEGETDEEEWQDEKCQVFVMRSQLEAIQEQLEDANGEVASLRSEVNILRIRNDTQREVIAKRDSELLHALGQVDYLRTCAIENKPVHIISPWWDHNQDEGKDDSKKEEKLPLAPSSPEDSEEYADVAQKWYEREQGRLHIRVDPPSSSQPVPPSTPQPTSTFTSSASPLPPRCSSSRTSSCSPAASSSASSTSPATSCP</sequence>
<feature type="coiled-coil region" evidence="1">
    <location>
        <begin position="125"/>
        <end position="159"/>
    </location>
</feature>
<protein>
    <submittedName>
        <fullName evidence="3">Uncharacterized protein</fullName>
    </submittedName>
</protein>
<keyword evidence="1" id="KW-0175">Coiled coil</keyword>
<dbReference type="EMBL" id="AGNL01035414">
    <property type="protein sequence ID" value="EJK54711.1"/>
    <property type="molecule type" value="Genomic_DNA"/>
</dbReference>
<reference evidence="3 4" key="1">
    <citation type="journal article" date="2012" name="Genome Biol.">
        <title>Genome and low-iron response of an oceanic diatom adapted to chronic iron limitation.</title>
        <authorList>
            <person name="Lommer M."/>
            <person name="Specht M."/>
            <person name="Roy A.S."/>
            <person name="Kraemer L."/>
            <person name="Andreson R."/>
            <person name="Gutowska M.A."/>
            <person name="Wolf J."/>
            <person name="Bergner S.V."/>
            <person name="Schilhabel M.B."/>
            <person name="Klostermeier U.C."/>
            <person name="Beiko R.G."/>
            <person name="Rosenstiel P."/>
            <person name="Hippler M."/>
            <person name="Laroche J."/>
        </authorList>
    </citation>
    <scope>NUCLEOTIDE SEQUENCE [LARGE SCALE GENOMIC DNA]</scope>
    <source>
        <strain evidence="3 4">CCMP1005</strain>
    </source>
</reference>
<feature type="region of interest" description="Disordered" evidence="2">
    <location>
        <begin position="200"/>
        <end position="307"/>
    </location>
</feature>